<dbReference type="Proteomes" id="UP000293519">
    <property type="component" value="Unassembled WGS sequence"/>
</dbReference>
<gene>
    <name evidence="1" type="ORF">EV141_0903</name>
</gene>
<sequence length="33" mass="3521">MGASSTRSGGSESVFDYVVPVDPMDELHCESCQ</sequence>
<reference evidence="1 2" key="1">
    <citation type="journal article" date="2015" name="Stand. Genomic Sci.">
        <title>Genomic Encyclopedia of Bacterial and Archaeal Type Strains, Phase III: the genomes of soil and plant-associated and newly described type strains.</title>
        <authorList>
            <person name="Whitman W.B."/>
            <person name="Woyke T."/>
            <person name="Klenk H.P."/>
            <person name="Zhou Y."/>
            <person name="Lilburn T.G."/>
            <person name="Beck B.J."/>
            <person name="De Vos P."/>
            <person name="Vandamme P."/>
            <person name="Eisen J.A."/>
            <person name="Garrity G."/>
            <person name="Hugenholtz P."/>
            <person name="Kyrpides N.C."/>
        </authorList>
    </citation>
    <scope>NUCLEOTIDE SEQUENCE [LARGE SCALE GENOMIC DNA]</scope>
    <source>
        <strain evidence="1 2">CV2</strain>
    </source>
</reference>
<keyword evidence="2" id="KW-1185">Reference proteome</keyword>
<protein>
    <submittedName>
        <fullName evidence="1">Uncharacterized protein</fullName>
    </submittedName>
</protein>
<accession>A0A4Q7LYA7</accession>
<evidence type="ECO:0000313" key="1">
    <source>
        <dbReference type="EMBL" id="RZS59671.1"/>
    </source>
</evidence>
<organism evidence="1 2">
    <name type="scientific">Microcella putealis</name>
    <dbReference type="NCBI Taxonomy" id="337005"/>
    <lineage>
        <taxon>Bacteria</taxon>
        <taxon>Bacillati</taxon>
        <taxon>Actinomycetota</taxon>
        <taxon>Actinomycetes</taxon>
        <taxon>Micrococcales</taxon>
        <taxon>Microbacteriaceae</taxon>
        <taxon>Microcella</taxon>
    </lineage>
</organism>
<dbReference type="EMBL" id="SGWW01000001">
    <property type="protein sequence ID" value="RZS59671.1"/>
    <property type="molecule type" value="Genomic_DNA"/>
</dbReference>
<name>A0A4Q7LYA7_9MICO</name>
<dbReference type="AlphaFoldDB" id="A0A4Q7LYA7"/>
<proteinExistence type="predicted"/>
<evidence type="ECO:0000313" key="2">
    <source>
        <dbReference type="Proteomes" id="UP000293519"/>
    </source>
</evidence>
<comment type="caution">
    <text evidence="1">The sequence shown here is derived from an EMBL/GenBank/DDBJ whole genome shotgun (WGS) entry which is preliminary data.</text>
</comment>